<comment type="caution">
    <text evidence="7">The sequence shown here is derived from an EMBL/GenBank/DDBJ whole genome shotgun (WGS) entry which is preliminary data.</text>
</comment>
<dbReference type="GO" id="GO:0006508">
    <property type="term" value="P:proteolysis"/>
    <property type="evidence" value="ECO:0007669"/>
    <property type="project" value="UniProtKB-KW"/>
</dbReference>
<organism evidence="7 8">
    <name type="scientific">Kribbella amoyensis</name>
    <dbReference type="NCBI Taxonomy" id="996641"/>
    <lineage>
        <taxon>Bacteria</taxon>
        <taxon>Bacillati</taxon>
        <taxon>Actinomycetota</taxon>
        <taxon>Actinomycetes</taxon>
        <taxon>Propionibacteriales</taxon>
        <taxon>Kribbellaceae</taxon>
        <taxon>Kribbella</taxon>
    </lineage>
</organism>
<evidence type="ECO:0000313" key="8">
    <source>
        <dbReference type="Proteomes" id="UP000318380"/>
    </source>
</evidence>
<dbReference type="GO" id="GO:0008237">
    <property type="term" value="F:metallopeptidase activity"/>
    <property type="evidence" value="ECO:0007669"/>
    <property type="project" value="UniProtKB-KW"/>
</dbReference>
<proteinExistence type="predicted"/>
<comment type="subcellular location">
    <subcellularLocation>
        <location evidence="1">Membrane</location>
        <topology evidence="1">Single-pass membrane protein</topology>
    </subcellularLocation>
</comment>
<evidence type="ECO:0000256" key="2">
    <source>
        <dbReference type="ARBA" id="ARBA00022692"/>
    </source>
</evidence>
<keyword evidence="4 6" id="KW-0472">Membrane</keyword>
<evidence type="ECO:0000256" key="5">
    <source>
        <dbReference type="SAM" id="MobiDB-lite"/>
    </source>
</evidence>
<dbReference type="OrthoDB" id="3508456at2"/>
<keyword evidence="7" id="KW-0378">Hydrolase</keyword>
<dbReference type="EMBL" id="VIVK01000001">
    <property type="protein sequence ID" value="TWD81783.1"/>
    <property type="molecule type" value="Genomic_DNA"/>
</dbReference>
<feature type="region of interest" description="Disordered" evidence="5">
    <location>
        <begin position="135"/>
        <end position="156"/>
    </location>
</feature>
<gene>
    <name evidence="7" type="ORF">FB561_2906</name>
</gene>
<keyword evidence="7" id="KW-0645">Protease</keyword>
<evidence type="ECO:0000256" key="4">
    <source>
        <dbReference type="ARBA" id="ARBA00023136"/>
    </source>
</evidence>
<dbReference type="PANTHER" id="PTHR30168">
    <property type="entry name" value="PUTATIVE MEMBRANE PROTEIN YPFJ"/>
    <property type="match status" value="1"/>
</dbReference>
<keyword evidence="2 6" id="KW-0812">Transmembrane</keyword>
<protein>
    <submittedName>
        <fullName evidence="7">Putative metalloprotease</fullName>
    </submittedName>
</protein>
<reference evidence="7 8" key="1">
    <citation type="submission" date="2019-06" db="EMBL/GenBank/DDBJ databases">
        <title>Sequencing the genomes of 1000 actinobacteria strains.</title>
        <authorList>
            <person name="Klenk H.-P."/>
        </authorList>
    </citation>
    <scope>NUCLEOTIDE SEQUENCE [LARGE SCALE GENOMIC DNA]</scope>
    <source>
        <strain evidence="7 8">DSM 24683</strain>
    </source>
</reference>
<feature type="region of interest" description="Disordered" evidence="5">
    <location>
        <begin position="1"/>
        <end position="69"/>
    </location>
</feature>
<feature type="transmembrane region" description="Helical" evidence="6">
    <location>
        <begin position="94"/>
        <end position="118"/>
    </location>
</feature>
<dbReference type="GO" id="GO:0016020">
    <property type="term" value="C:membrane"/>
    <property type="evidence" value="ECO:0007669"/>
    <property type="project" value="UniProtKB-SubCell"/>
</dbReference>
<name>A0A561BSN6_9ACTN</name>
<dbReference type="RefSeq" id="WP_145806910.1">
    <property type="nucleotide sequence ID" value="NZ_VIVK01000001.1"/>
</dbReference>
<evidence type="ECO:0000256" key="1">
    <source>
        <dbReference type="ARBA" id="ARBA00004167"/>
    </source>
</evidence>
<keyword evidence="7" id="KW-0482">Metalloprotease</keyword>
<accession>A0A561BSN6</accession>
<dbReference type="PANTHER" id="PTHR30168:SF0">
    <property type="entry name" value="INNER MEMBRANE PROTEIN"/>
    <property type="match status" value="1"/>
</dbReference>
<keyword evidence="3 6" id="KW-1133">Transmembrane helix</keyword>
<evidence type="ECO:0000313" key="7">
    <source>
        <dbReference type="EMBL" id="TWD81783.1"/>
    </source>
</evidence>
<dbReference type="Proteomes" id="UP000318380">
    <property type="component" value="Unassembled WGS sequence"/>
</dbReference>
<keyword evidence="8" id="KW-1185">Reference proteome</keyword>
<evidence type="ECO:0000256" key="3">
    <source>
        <dbReference type="ARBA" id="ARBA00022989"/>
    </source>
</evidence>
<dbReference type="AlphaFoldDB" id="A0A561BSN6"/>
<evidence type="ECO:0000256" key="6">
    <source>
        <dbReference type="SAM" id="Phobius"/>
    </source>
</evidence>
<dbReference type="InterPro" id="IPR007343">
    <property type="entry name" value="Uncharacterised_pept_Zn_put"/>
</dbReference>
<dbReference type="Pfam" id="PF04228">
    <property type="entry name" value="Zn_peptidase"/>
    <property type="match status" value="1"/>
</dbReference>
<sequence length="392" mass="41477">MATDGAPKPGHFLPGNAPEPTTVPAETAQPEQRPGTVPLTAPTPRLGANAPDGPPLLSGSRLGPPPPGDKAAAAFKALYSPDPLPFAPKKTSKALIAAIVAGVLVLIGGGVALGTQLLSSYDDFVANPLGTPSLRPTDVPADAQATDAAGESVSDPELTRQNKLYAVGRLPSVGCKEPQYRPTSKDNVRAYYETLLTCLNKAWEPAVRKAGADFRAPRLIIFDDGQETACGVQRKLASYCPADGGSVAMPWQELAGQYERNNALTRVDMADALGYVYGVHVQNLTGIFTASDNLADSAPTEAARLEQLRRLSLQASCLSSVFLGAEQRTFPIRGRLLTEYQWRSKHYGDEDGKDKVRDHGSRKSVELWRGRGFGAADPGSCNTFVAAAGQVG</sequence>